<proteinExistence type="predicted"/>
<feature type="compositionally biased region" description="Low complexity" evidence="1">
    <location>
        <begin position="473"/>
        <end position="484"/>
    </location>
</feature>
<organism evidence="2 3">
    <name type="scientific">Knipowitschia caucasica</name>
    <name type="common">Caucasian dwarf goby</name>
    <name type="synonym">Pomatoschistus caucasicus</name>
    <dbReference type="NCBI Taxonomy" id="637954"/>
    <lineage>
        <taxon>Eukaryota</taxon>
        <taxon>Metazoa</taxon>
        <taxon>Chordata</taxon>
        <taxon>Craniata</taxon>
        <taxon>Vertebrata</taxon>
        <taxon>Euteleostomi</taxon>
        <taxon>Actinopterygii</taxon>
        <taxon>Neopterygii</taxon>
        <taxon>Teleostei</taxon>
        <taxon>Neoteleostei</taxon>
        <taxon>Acanthomorphata</taxon>
        <taxon>Gobiaria</taxon>
        <taxon>Gobiiformes</taxon>
        <taxon>Gobioidei</taxon>
        <taxon>Gobiidae</taxon>
        <taxon>Gobiinae</taxon>
        <taxon>Knipowitschia</taxon>
    </lineage>
</organism>
<feature type="region of interest" description="Disordered" evidence="1">
    <location>
        <begin position="463"/>
        <end position="484"/>
    </location>
</feature>
<dbReference type="EMBL" id="OZ035831">
    <property type="protein sequence ID" value="CAL1615088.1"/>
    <property type="molecule type" value="Genomic_DNA"/>
</dbReference>
<reference evidence="2 3" key="1">
    <citation type="submission" date="2024-04" db="EMBL/GenBank/DDBJ databases">
        <authorList>
            <person name="Waldvogel A.-M."/>
            <person name="Schoenle A."/>
        </authorList>
    </citation>
    <scope>NUCLEOTIDE SEQUENCE [LARGE SCALE GENOMIC DNA]</scope>
</reference>
<evidence type="ECO:0000313" key="3">
    <source>
        <dbReference type="Proteomes" id="UP001497482"/>
    </source>
</evidence>
<name>A0AAV2MNZ9_KNICA</name>
<feature type="region of interest" description="Disordered" evidence="1">
    <location>
        <begin position="635"/>
        <end position="659"/>
    </location>
</feature>
<evidence type="ECO:0000256" key="1">
    <source>
        <dbReference type="SAM" id="MobiDB-lite"/>
    </source>
</evidence>
<protein>
    <submittedName>
        <fullName evidence="2">Uncharacterized protein</fullName>
    </submittedName>
</protein>
<dbReference type="PANTHER" id="PTHR15727:SF3">
    <property type="entry name" value="RING FINGER PROTEIN 214"/>
    <property type="match status" value="1"/>
</dbReference>
<dbReference type="GO" id="GO:0004842">
    <property type="term" value="F:ubiquitin-protein transferase activity"/>
    <property type="evidence" value="ECO:0007669"/>
    <property type="project" value="TreeGrafter"/>
</dbReference>
<dbReference type="Proteomes" id="UP001497482">
    <property type="component" value="Chromosome 9"/>
</dbReference>
<dbReference type="AlphaFoldDB" id="A0AAV2MNZ9"/>
<feature type="compositionally biased region" description="Pro residues" evidence="1">
    <location>
        <begin position="463"/>
        <end position="472"/>
    </location>
</feature>
<dbReference type="PANTHER" id="PTHR15727">
    <property type="entry name" value="RING FINGER PROTEIN 214"/>
    <property type="match status" value="1"/>
</dbReference>
<accession>A0AAV2MNZ9</accession>
<evidence type="ECO:0000313" key="2">
    <source>
        <dbReference type="EMBL" id="CAL1615088.1"/>
    </source>
</evidence>
<gene>
    <name evidence="2" type="ORF">KC01_LOCUS41088</name>
</gene>
<keyword evidence="3" id="KW-1185">Reference proteome</keyword>
<feature type="region of interest" description="Disordered" evidence="1">
    <location>
        <begin position="286"/>
        <end position="309"/>
    </location>
</feature>
<sequence>MHRKMPIASRPSPVVLSPGPVLSLPACLGLTSSGSGNSSSPSSSSWKPLWSCAMSPGVGVGVWGVCVEVLEVPELRSGRADGVKPESRGGERDASCCFPRCHVIAEETGAVIMVAVAGRSNPQASVSSTGNDAESRGQCAVARETNTDPDWEDQIQTMLESGSKLSEDFNALKLQQQQEELDFIKTKSELTKKRDEAVKQNKAFVEKMESVRVKLQLNNSKGMRKNFMTKIQEVTSEKKLAQEQRDKLQAELAEAEAQLMSLEQEQVEEQRQWDQELSELRSQIEQARKEEREAQSKAQRDERAAVEKERNEANVRFTTWIQQVGLYLAAVRDRRPLQYRQEKDLWEGIETRVSRDHAEVLASFTELLQQLERGRELCSLTPTRAPANLPLVPLPPAPALLPTPTPILPMPLPHHMPPPHHAMRLPFAPPRHALNPMPQLPRQYFPPPLLPHPPPRFVMNPPPVHTPPPRTQTPPTVTSAPAAAAPAVPSSIATAVETLSKLMDKMKAQFPQCSDVELKKLLQQVKTERGTLSRLSMDEVIEMVRVKVEANSATLPSAAAPAPQKPCLICQKAVEPGAKWEDLLSSVRACVSAVCVYYNSEEAAVDAIRRVDDGAIEADPGSTVHRYLNTTTLPPSLFPPPINNSRPSFPRLPKSSKSE</sequence>